<dbReference type="EMBL" id="AZMC01000338">
    <property type="protein sequence ID" value="ETI85975.1"/>
    <property type="molecule type" value="Genomic_DNA"/>
</dbReference>
<comment type="caution">
    <text evidence="1">The sequence shown here is derived from an EMBL/GenBank/DDBJ whole genome shotgun (WGS) entry which is preliminary data.</text>
</comment>
<evidence type="ECO:0000313" key="2">
    <source>
        <dbReference type="Proteomes" id="UP000018840"/>
    </source>
</evidence>
<dbReference type="AlphaFoldDB" id="W1TX85"/>
<reference evidence="1 2" key="1">
    <citation type="submission" date="2013-12" db="EMBL/GenBank/DDBJ databases">
        <title>A Varibaculum cambriense genome reconstructed from a premature infant gut community with otherwise low bacterial novelty that shifts toward anaerobic metabolism during the third week of life.</title>
        <authorList>
            <person name="Brown C.T."/>
            <person name="Sharon I."/>
            <person name="Thomas B.C."/>
            <person name="Castelle C.J."/>
            <person name="Morowitz M.J."/>
            <person name="Banfield J.F."/>
        </authorList>
    </citation>
    <scope>NUCLEOTIDE SEQUENCE [LARGE SCALE GENOMIC DNA]</scope>
    <source>
        <strain evidence="2">DORA_17_25</strain>
    </source>
</reference>
<proteinExistence type="predicted"/>
<protein>
    <recommendedName>
        <fullName evidence="3">DUF3006 domain-containing protein</fullName>
    </recommendedName>
</protein>
<organism evidence="1 2">
    <name type="scientific">Negativicoccus succinicivorans DORA_17_25</name>
    <dbReference type="NCBI Taxonomy" id="1403945"/>
    <lineage>
        <taxon>Bacteria</taxon>
        <taxon>Bacillati</taxon>
        <taxon>Bacillota</taxon>
        <taxon>Negativicutes</taxon>
        <taxon>Veillonellales</taxon>
        <taxon>Veillonellaceae</taxon>
        <taxon>Negativicoccus</taxon>
    </lineage>
</organism>
<evidence type="ECO:0008006" key="3">
    <source>
        <dbReference type="Google" id="ProtNLM"/>
    </source>
</evidence>
<dbReference type="Gene3D" id="6.20.120.50">
    <property type="match status" value="1"/>
</dbReference>
<evidence type="ECO:0000313" key="1">
    <source>
        <dbReference type="EMBL" id="ETI85975.1"/>
    </source>
</evidence>
<sequence>MKPIRLVIDRQNAKWTEMVAEDETTIRLPSAWLPKGAGVNEVVILSLQTDRQATVDIAMEVKQLRRKLDTAGEKLPPHVRKRIKHKN</sequence>
<dbReference type="RefSeq" id="WP_024049047.1">
    <property type="nucleotide sequence ID" value="NZ_AZMC01000338.1"/>
</dbReference>
<gene>
    <name evidence="1" type="ORF">Q612_NSC00338G0104</name>
</gene>
<name>W1TX85_9FIRM</name>
<dbReference type="Proteomes" id="UP000018840">
    <property type="component" value="Unassembled WGS sequence"/>
</dbReference>
<accession>W1TX85</accession>